<organism evidence="6 7">
    <name type="scientific">Rhinopithecus roxellana</name>
    <name type="common">Golden snub-nosed monkey</name>
    <name type="synonym">Pygathrix roxellana</name>
    <dbReference type="NCBI Taxonomy" id="61622"/>
    <lineage>
        <taxon>Eukaryota</taxon>
        <taxon>Metazoa</taxon>
        <taxon>Chordata</taxon>
        <taxon>Craniata</taxon>
        <taxon>Vertebrata</taxon>
        <taxon>Euteleostomi</taxon>
        <taxon>Mammalia</taxon>
        <taxon>Eutheria</taxon>
        <taxon>Euarchontoglires</taxon>
        <taxon>Primates</taxon>
        <taxon>Haplorrhini</taxon>
        <taxon>Catarrhini</taxon>
        <taxon>Cercopithecidae</taxon>
        <taxon>Colobinae</taxon>
        <taxon>Rhinopithecus</taxon>
    </lineage>
</organism>
<feature type="chain" id="PRO_5014452755" evidence="5">
    <location>
        <begin position="22"/>
        <end position="138"/>
    </location>
</feature>
<keyword evidence="7" id="KW-1185">Reference proteome</keyword>
<evidence type="ECO:0000256" key="2">
    <source>
        <dbReference type="ARBA" id="ARBA00009529"/>
    </source>
</evidence>
<sequence>MMPRCCILVLVWAITVFLSQCSKGTTDAPVDSGPWLCQPAPRCGNKIYNPSEQCCYDDAILSLEQTRRCGSNCTFWPCFELCCPESFGPQQKFLVKLKVLGTKSQCHSSPISRSCYRVKAPTLLLTKGMTEGSGIQRA</sequence>
<gene>
    <name evidence="6" type="primary">IGFL3</name>
</gene>
<keyword evidence="4 5" id="KW-0732">Signal</keyword>
<dbReference type="PANTHER" id="PTHR34827">
    <property type="entry name" value="INSULIN GROWTH FACTOR-LIKE FAMILY MEMBER 3-RELATED"/>
    <property type="match status" value="1"/>
</dbReference>
<evidence type="ECO:0000256" key="5">
    <source>
        <dbReference type="SAM" id="SignalP"/>
    </source>
</evidence>
<dbReference type="GO" id="GO:0005102">
    <property type="term" value="F:signaling receptor binding"/>
    <property type="evidence" value="ECO:0007669"/>
    <property type="project" value="Ensembl"/>
</dbReference>
<evidence type="ECO:0000256" key="3">
    <source>
        <dbReference type="ARBA" id="ARBA00022525"/>
    </source>
</evidence>
<evidence type="ECO:0000313" key="7">
    <source>
        <dbReference type="Proteomes" id="UP000233200"/>
    </source>
</evidence>
<keyword evidence="3" id="KW-0964">Secreted</keyword>
<comment type="similarity">
    <text evidence="2">Belongs to the IGFL family.</text>
</comment>
<dbReference type="Proteomes" id="UP000233200">
    <property type="component" value="Unplaced"/>
</dbReference>
<evidence type="ECO:0000313" key="6">
    <source>
        <dbReference type="Ensembl" id="ENSRROP00000032163.1"/>
    </source>
</evidence>
<reference evidence="6" key="1">
    <citation type="submission" date="2025-08" db="UniProtKB">
        <authorList>
            <consortium name="Ensembl"/>
        </authorList>
    </citation>
    <scope>IDENTIFICATION</scope>
</reference>
<accession>A0A2K6QTR1</accession>
<dbReference type="GO" id="GO:0005615">
    <property type="term" value="C:extracellular space"/>
    <property type="evidence" value="ECO:0007669"/>
    <property type="project" value="Ensembl"/>
</dbReference>
<dbReference type="GeneTree" id="ENSGT00390000009557"/>
<proteinExistence type="inferred from homology"/>
<feature type="signal peptide" evidence="5">
    <location>
        <begin position="1"/>
        <end position="21"/>
    </location>
</feature>
<comment type="subcellular location">
    <subcellularLocation>
        <location evidence="1">Secreted</location>
    </subcellularLocation>
</comment>
<dbReference type="InterPro" id="IPR032744">
    <property type="entry name" value="IGFL"/>
</dbReference>
<dbReference type="Pfam" id="PF14653">
    <property type="entry name" value="IGFL"/>
    <property type="match status" value="1"/>
</dbReference>
<dbReference type="PANTHER" id="PTHR34827:SF5">
    <property type="entry name" value="INSULIN GROWTH FACTOR-LIKE FAMILY MEMBER 3"/>
    <property type="match status" value="1"/>
</dbReference>
<protein>
    <submittedName>
        <fullName evidence="6">IGF like family member 3</fullName>
    </submittedName>
</protein>
<evidence type="ECO:0000256" key="1">
    <source>
        <dbReference type="ARBA" id="ARBA00004613"/>
    </source>
</evidence>
<dbReference type="AlphaFoldDB" id="A0A2K6QTR1"/>
<dbReference type="Ensembl" id="ENSRROT00000056588.1">
    <property type="protein sequence ID" value="ENSRROP00000032163.1"/>
    <property type="gene ID" value="ENSRROG00000039749.1"/>
</dbReference>
<reference evidence="6" key="2">
    <citation type="submission" date="2025-09" db="UniProtKB">
        <authorList>
            <consortium name="Ensembl"/>
        </authorList>
    </citation>
    <scope>IDENTIFICATION</scope>
</reference>
<name>A0A2K6QTR1_RHIRO</name>
<evidence type="ECO:0000256" key="4">
    <source>
        <dbReference type="ARBA" id="ARBA00022729"/>
    </source>
</evidence>